<dbReference type="AlphaFoldDB" id="A0A8H6ZP42"/>
<dbReference type="SUPFAM" id="SSF49503">
    <property type="entry name" value="Cupredoxins"/>
    <property type="match status" value="1"/>
</dbReference>
<evidence type="ECO:0000256" key="1">
    <source>
        <dbReference type="SAM" id="SignalP"/>
    </source>
</evidence>
<comment type="caution">
    <text evidence="2">The sequence shown here is derived from an EMBL/GenBank/DDBJ whole genome shotgun (WGS) entry which is preliminary data.</text>
</comment>
<dbReference type="RefSeq" id="XP_036627080.1">
    <property type="nucleotide sequence ID" value="XM_036781225.1"/>
</dbReference>
<dbReference type="OrthoDB" id="1921208at2759"/>
<dbReference type="Gene3D" id="2.60.40.420">
    <property type="entry name" value="Cupredoxins - blue copper proteins"/>
    <property type="match status" value="1"/>
</dbReference>
<dbReference type="EMBL" id="JACETU010000009">
    <property type="protein sequence ID" value="KAF7421222.1"/>
    <property type="molecule type" value="Genomic_DNA"/>
</dbReference>
<protein>
    <submittedName>
        <fullName evidence="2">Uncharacterized protein</fullName>
    </submittedName>
</protein>
<feature type="chain" id="PRO_5034256540" evidence="1">
    <location>
        <begin position="23"/>
        <end position="183"/>
    </location>
</feature>
<dbReference type="Proteomes" id="UP000623687">
    <property type="component" value="Unassembled WGS sequence"/>
</dbReference>
<dbReference type="GeneID" id="59381561"/>
<gene>
    <name evidence="2" type="ORF">PC9H_011743</name>
</gene>
<proteinExistence type="predicted"/>
<reference evidence="2" key="1">
    <citation type="submission" date="2019-07" db="EMBL/GenBank/DDBJ databases">
        <authorList>
            <person name="Palmer J.M."/>
        </authorList>
    </citation>
    <scope>NUCLEOTIDE SEQUENCE</scope>
    <source>
        <strain evidence="2">PC9</strain>
    </source>
</reference>
<name>A0A8H6ZP42_PLEOS</name>
<dbReference type="CDD" id="cd00920">
    <property type="entry name" value="Cupredoxin"/>
    <property type="match status" value="1"/>
</dbReference>
<evidence type="ECO:0000313" key="2">
    <source>
        <dbReference type="EMBL" id="KAF7421222.1"/>
    </source>
</evidence>
<keyword evidence="1" id="KW-0732">Signal</keyword>
<feature type="signal peptide" evidence="1">
    <location>
        <begin position="1"/>
        <end position="22"/>
    </location>
</feature>
<dbReference type="VEuPathDB" id="FungiDB:PC9H_011743"/>
<accession>A0A8H6ZP42</accession>
<dbReference type="InterPro" id="IPR052953">
    <property type="entry name" value="Ser-rich/MCO-related"/>
</dbReference>
<sequence length="183" mass="19613">MARRVGLVAVVSIAHLFPLVACEAFHEIHVGASGSFYDPATILANQNDVVTFIFDGPFHDVTQSTFAKPCQPLAGGFSSGIAGKGTNTSAPSPSWSLRITNASVPIWFYCGATIPLPHCTSGMVGRFPLPFRCRGGAQSILASTVDNSLRSRRFCDCDTPSNVGDACQLWCTNFRFSVSIKHL</sequence>
<evidence type="ECO:0000313" key="3">
    <source>
        <dbReference type="Proteomes" id="UP000623687"/>
    </source>
</evidence>
<dbReference type="PANTHER" id="PTHR34883:SF15">
    <property type="entry name" value="EXTRACELLULAR SERINE-RICH PROTEIN"/>
    <property type="match status" value="1"/>
</dbReference>
<dbReference type="PANTHER" id="PTHR34883">
    <property type="entry name" value="SERINE-RICH PROTEIN, PUTATIVE-RELATED-RELATED"/>
    <property type="match status" value="1"/>
</dbReference>
<organism evidence="2 3">
    <name type="scientific">Pleurotus ostreatus</name>
    <name type="common">Oyster mushroom</name>
    <name type="synonym">White-rot fungus</name>
    <dbReference type="NCBI Taxonomy" id="5322"/>
    <lineage>
        <taxon>Eukaryota</taxon>
        <taxon>Fungi</taxon>
        <taxon>Dikarya</taxon>
        <taxon>Basidiomycota</taxon>
        <taxon>Agaricomycotina</taxon>
        <taxon>Agaricomycetes</taxon>
        <taxon>Agaricomycetidae</taxon>
        <taxon>Agaricales</taxon>
        <taxon>Pleurotineae</taxon>
        <taxon>Pleurotaceae</taxon>
        <taxon>Pleurotus</taxon>
    </lineage>
</organism>
<dbReference type="InterPro" id="IPR008972">
    <property type="entry name" value="Cupredoxin"/>
</dbReference>
<keyword evidence="3" id="KW-1185">Reference proteome</keyword>